<dbReference type="KEGG" id="uma:UMAG_02768"/>
<gene>
    <name evidence="3" type="ORF">UMAG_02768</name>
</gene>
<dbReference type="InterPro" id="IPR036249">
    <property type="entry name" value="Thioredoxin-like_sf"/>
</dbReference>
<accession>A0A0D1E0Q0</accession>
<dbReference type="OMA" id="MPLITDF"/>
<dbReference type="AlphaFoldDB" id="A0A0D1E0Q0"/>
<dbReference type="InParanoid" id="A0A0D1E0Q0"/>
<feature type="domain" description="Thioredoxin" evidence="2">
    <location>
        <begin position="30"/>
        <end position="111"/>
    </location>
</feature>
<dbReference type="RefSeq" id="XP_011389124.1">
    <property type="nucleotide sequence ID" value="XM_011390822.1"/>
</dbReference>
<evidence type="ECO:0000313" key="4">
    <source>
        <dbReference type="Proteomes" id="UP000000561"/>
    </source>
</evidence>
<evidence type="ECO:0000313" key="3">
    <source>
        <dbReference type="EMBL" id="KIS69436.1"/>
    </source>
</evidence>
<proteinExistence type="inferred from homology"/>
<organism evidence="3 4">
    <name type="scientific">Mycosarcoma maydis</name>
    <name type="common">Corn smut fungus</name>
    <name type="synonym">Ustilago maydis</name>
    <dbReference type="NCBI Taxonomy" id="5270"/>
    <lineage>
        <taxon>Eukaryota</taxon>
        <taxon>Fungi</taxon>
        <taxon>Dikarya</taxon>
        <taxon>Basidiomycota</taxon>
        <taxon>Ustilaginomycotina</taxon>
        <taxon>Ustilaginomycetes</taxon>
        <taxon>Ustilaginales</taxon>
        <taxon>Ustilaginaceae</taxon>
        <taxon>Mycosarcoma</taxon>
    </lineage>
</organism>
<dbReference type="eggNOG" id="ENOG502SB8S">
    <property type="taxonomic scope" value="Eukaryota"/>
</dbReference>
<reference evidence="3 4" key="1">
    <citation type="journal article" date="2006" name="Nature">
        <title>Insights from the genome of the biotrophic fungal plant pathogen Ustilago maydis.</title>
        <authorList>
            <person name="Kamper J."/>
            <person name="Kahmann R."/>
            <person name="Bolker M."/>
            <person name="Ma L.J."/>
            <person name="Brefort T."/>
            <person name="Saville B.J."/>
            <person name="Banuett F."/>
            <person name="Kronstad J.W."/>
            <person name="Gold S.E."/>
            <person name="Muller O."/>
            <person name="Perlin M.H."/>
            <person name="Wosten H.A."/>
            <person name="de Vries R."/>
            <person name="Ruiz-Herrera J."/>
            <person name="Reynaga-Pena C.G."/>
            <person name="Snetselaar K."/>
            <person name="McCann M."/>
            <person name="Perez-Martin J."/>
            <person name="Feldbrugge M."/>
            <person name="Basse C.W."/>
            <person name="Steinberg G."/>
            <person name="Ibeas J.I."/>
            <person name="Holloman W."/>
            <person name="Guzman P."/>
            <person name="Farman M."/>
            <person name="Stajich J.E."/>
            <person name="Sentandreu R."/>
            <person name="Gonzalez-Prieto J.M."/>
            <person name="Kennell J.C."/>
            <person name="Molina L."/>
            <person name="Schirawski J."/>
            <person name="Mendoza-Mendoza A."/>
            <person name="Greilinger D."/>
            <person name="Munch K."/>
            <person name="Rossel N."/>
            <person name="Scherer M."/>
            <person name="Vranes M."/>
            <person name="Ladendorf O."/>
            <person name="Vincon V."/>
            <person name="Fuchs U."/>
            <person name="Sandrock B."/>
            <person name="Meng S."/>
            <person name="Ho E.C."/>
            <person name="Cahill M.J."/>
            <person name="Boyce K.J."/>
            <person name="Klose J."/>
            <person name="Klosterman S.J."/>
            <person name="Deelstra H.J."/>
            <person name="Ortiz-Castellanos L."/>
            <person name="Li W."/>
            <person name="Sanchez-Alonso P."/>
            <person name="Schreier P.H."/>
            <person name="Hauser-Hahn I."/>
            <person name="Vaupel M."/>
            <person name="Koopmann E."/>
            <person name="Friedrich G."/>
            <person name="Voss H."/>
            <person name="Schluter T."/>
            <person name="Margolis J."/>
            <person name="Platt D."/>
            <person name="Swimmer C."/>
            <person name="Gnirke A."/>
            <person name="Chen F."/>
            <person name="Vysotskaia V."/>
            <person name="Mannhaupt G."/>
            <person name="Guldener U."/>
            <person name="Munsterkotter M."/>
            <person name="Haase D."/>
            <person name="Oesterheld M."/>
            <person name="Mewes H.W."/>
            <person name="Mauceli E.W."/>
            <person name="DeCaprio D."/>
            <person name="Wade C.M."/>
            <person name="Butler J."/>
            <person name="Young S."/>
            <person name="Jaffe D.B."/>
            <person name="Calvo S."/>
            <person name="Nusbaum C."/>
            <person name="Galagan J."/>
            <person name="Birren B.W."/>
        </authorList>
    </citation>
    <scope>NUCLEOTIDE SEQUENCE [LARGE SCALE GENOMIC DNA]</scope>
    <source>
        <strain evidence="4">DSM 14603 / FGSC 9021 / UM521</strain>
    </source>
</reference>
<dbReference type="PANTHER" id="PTHR12452">
    <property type="entry name" value="42-9-9 PROTEIN-RELATED"/>
    <property type="match status" value="1"/>
</dbReference>
<dbReference type="PANTHER" id="PTHR12452:SF0">
    <property type="entry name" value="THIOREDOXIN DOMAIN-CONTAINING PROTEIN 17"/>
    <property type="match status" value="1"/>
</dbReference>
<dbReference type="OrthoDB" id="78947at2759"/>
<dbReference type="SUPFAM" id="SSF52833">
    <property type="entry name" value="Thioredoxin-like"/>
    <property type="match status" value="1"/>
</dbReference>
<dbReference type="InterPro" id="IPR010357">
    <property type="entry name" value="TXNDC17_dom"/>
</dbReference>
<dbReference type="Proteomes" id="UP000000561">
    <property type="component" value="Chromosome 6"/>
</dbReference>
<name>A0A0D1E0Q0_MYCMD</name>
<dbReference type="Pfam" id="PF06110">
    <property type="entry name" value="TXD17-like_Trx"/>
    <property type="match status" value="1"/>
</dbReference>
<dbReference type="EMBL" id="CM003145">
    <property type="protein sequence ID" value="KIS69436.1"/>
    <property type="molecule type" value="Genomic_DNA"/>
</dbReference>
<dbReference type="GO" id="GO:0047134">
    <property type="term" value="F:protein-disulfide reductase [NAD(P)H] activity"/>
    <property type="evidence" value="ECO:0000318"/>
    <property type="project" value="GO_Central"/>
</dbReference>
<sequence length="113" mass="12158">MTLSYSSDAPAASSSATPQYLIFFSSGSPPWCPDCVDAQPAVQKVFGADSGLDGHIVLVGERPEWKSAENKFRKEYAINCIPTITKVVNGKEVARLEDSECKDVDTVAAFVQA</sequence>
<dbReference type="FunCoup" id="A0A0D1E0Q0">
    <property type="interactions" value="254"/>
</dbReference>
<evidence type="ECO:0000259" key="2">
    <source>
        <dbReference type="Pfam" id="PF06110"/>
    </source>
</evidence>
<dbReference type="GO" id="GO:0005829">
    <property type="term" value="C:cytosol"/>
    <property type="evidence" value="ECO:0000318"/>
    <property type="project" value="GO_Central"/>
</dbReference>
<dbReference type="GeneID" id="23563434"/>
<evidence type="ECO:0000256" key="1">
    <source>
        <dbReference type="ARBA" id="ARBA00008987"/>
    </source>
</evidence>
<dbReference type="Gene3D" id="3.40.30.10">
    <property type="entry name" value="Glutaredoxin"/>
    <property type="match status" value="1"/>
</dbReference>
<comment type="similarity">
    <text evidence="1">Belongs to the thioredoxin family.</text>
</comment>
<dbReference type="STRING" id="237631.A0A0D1E0Q0"/>
<dbReference type="VEuPathDB" id="FungiDB:UMAG_02768"/>
<dbReference type="InterPro" id="IPR045108">
    <property type="entry name" value="TXNDC17-like"/>
</dbReference>
<protein>
    <recommendedName>
        <fullName evidence="2">Thioredoxin domain-containing protein</fullName>
    </recommendedName>
</protein>
<keyword evidence="4" id="KW-1185">Reference proteome</keyword>